<comment type="caution">
    <text evidence="2">The sequence shown here is derived from an EMBL/GenBank/DDBJ whole genome shotgun (WGS) entry which is preliminary data.</text>
</comment>
<accession>A0ABW6PGT9</accession>
<keyword evidence="3" id="KW-1185">Reference proteome</keyword>
<gene>
    <name evidence="2" type="ORF">ACFYTF_01780</name>
</gene>
<evidence type="ECO:0000256" key="1">
    <source>
        <dbReference type="SAM" id="MobiDB-lite"/>
    </source>
</evidence>
<feature type="region of interest" description="Disordered" evidence="1">
    <location>
        <begin position="246"/>
        <end position="279"/>
    </location>
</feature>
<proteinExistence type="predicted"/>
<organism evidence="2 3">
    <name type="scientific">Nocardia thailandica</name>
    <dbReference type="NCBI Taxonomy" id="257275"/>
    <lineage>
        <taxon>Bacteria</taxon>
        <taxon>Bacillati</taxon>
        <taxon>Actinomycetota</taxon>
        <taxon>Actinomycetes</taxon>
        <taxon>Mycobacteriales</taxon>
        <taxon>Nocardiaceae</taxon>
        <taxon>Nocardia</taxon>
    </lineage>
</organism>
<evidence type="ECO:0000313" key="2">
    <source>
        <dbReference type="EMBL" id="MFF0541550.1"/>
    </source>
</evidence>
<protein>
    <recommendedName>
        <fullName evidence="4">CHAD domain-containing protein</fullName>
    </recommendedName>
</protein>
<evidence type="ECO:0000313" key="3">
    <source>
        <dbReference type="Proteomes" id="UP001601444"/>
    </source>
</evidence>
<dbReference type="EMBL" id="JBIAMX010000001">
    <property type="protein sequence ID" value="MFF0541550.1"/>
    <property type="molecule type" value="Genomic_DNA"/>
</dbReference>
<evidence type="ECO:0008006" key="4">
    <source>
        <dbReference type="Google" id="ProtNLM"/>
    </source>
</evidence>
<dbReference type="Proteomes" id="UP001601444">
    <property type="component" value="Unassembled WGS sequence"/>
</dbReference>
<dbReference type="RefSeq" id="WP_387698749.1">
    <property type="nucleotide sequence ID" value="NZ_JBIAMX010000001.1"/>
</dbReference>
<sequence>MFEQIAEQLEAIEDKVDEILRLASAERIGDVYGHHRLLARRVQALAAGDALTATDWSSVAALGADLEVGVERLRAHAIKQLETLDPAASPGKRADQLDAMLTKNRLGETLRLLVVAQKSLFLWQQLRLEQVRIAEPEHLEQTVAGARSTVHEQYCADLELVRRLREVVDSHAVLRTFEAHHKFAARTMTKRRQKLAVLLSEFAKARNLQLTDWVGGEHASLSDAFALVRTRTGALVTSGRKQLAAWIEPEPEKPTAEKPLIDPDQLSASGADSTGPTTS</sequence>
<feature type="compositionally biased region" description="Basic and acidic residues" evidence="1">
    <location>
        <begin position="250"/>
        <end position="261"/>
    </location>
</feature>
<reference evidence="2 3" key="1">
    <citation type="submission" date="2024-10" db="EMBL/GenBank/DDBJ databases">
        <title>The Natural Products Discovery Center: Release of the First 8490 Sequenced Strains for Exploring Actinobacteria Biosynthetic Diversity.</title>
        <authorList>
            <person name="Kalkreuter E."/>
            <person name="Kautsar S.A."/>
            <person name="Yang D."/>
            <person name="Bader C.D."/>
            <person name="Teijaro C.N."/>
            <person name="Fluegel L."/>
            <person name="Davis C.M."/>
            <person name="Simpson J.R."/>
            <person name="Lauterbach L."/>
            <person name="Steele A.D."/>
            <person name="Gui C."/>
            <person name="Meng S."/>
            <person name="Li G."/>
            <person name="Viehrig K."/>
            <person name="Ye F."/>
            <person name="Su P."/>
            <person name="Kiefer A.F."/>
            <person name="Nichols A."/>
            <person name="Cepeda A.J."/>
            <person name="Yan W."/>
            <person name="Fan B."/>
            <person name="Jiang Y."/>
            <person name="Adhikari A."/>
            <person name="Zheng C.-J."/>
            <person name="Schuster L."/>
            <person name="Cowan T.M."/>
            <person name="Smanski M.J."/>
            <person name="Chevrette M.G."/>
            <person name="De Carvalho L.P.S."/>
            <person name="Shen B."/>
        </authorList>
    </citation>
    <scope>NUCLEOTIDE SEQUENCE [LARGE SCALE GENOMIC DNA]</scope>
    <source>
        <strain evidence="2 3">NPDC004045</strain>
    </source>
</reference>
<name>A0ABW6PGT9_9NOCA</name>
<feature type="compositionally biased region" description="Polar residues" evidence="1">
    <location>
        <begin position="266"/>
        <end position="279"/>
    </location>
</feature>